<organism evidence="6 7">
    <name type="scientific">Hydra vulgaris</name>
    <name type="common">Hydra</name>
    <name type="synonym">Hydra attenuata</name>
    <dbReference type="NCBI Taxonomy" id="6087"/>
    <lineage>
        <taxon>Eukaryota</taxon>
        <taxon>Metazoa</taxon>
        <taxon>Cnidaria</taxon>
        <taxon>Hydrozoa</taxon>
        <taxon>Hydroidolina</taxon>
        <taxon>Anthoathecata</taxon>
        <taxon>Aplanulata</taxon>
        <taxon>Hydridae</taxon>
        <taxon>Hydra</taxon>
    </lineage>
</organism>
<dbReference type="Pfam" id="PF01124">
    <property type="entry name" value="MAPEG"/>
    <property type="match status" value="1"/>
</dbReference>
<evidence type="ECO:0000256" key="2">
    <source>
        <dbReference type="ARBA" id="ARBA00022692"/>
    </source>
</evidence>
<sequence length="145" mass="16657">MANVTVTLPSEYGYVVLTFFLSIVMLTYFTFKVVMARKKYNVQYPTLYANDDHKEGKIFNCHQRVHQNTLEVYTQTMLCLLIGGIQHPIISSVSGVVWIISRIVYAQGYYTGIPAKRMWGSFGYIFLFTMYGTTISFALHLLQLV</sequence>
<name>A0ABM4BHC3_HYDVU</name>
<dbReference type="PANTHER" id="PTHR10250">
    <property type="entry name" value="MICROSOMAL GLUTATHIONE S-TRANSFERASE"/>
    <property type="match status" value="1"/>
</dbReference>
<evidence type="ECO:0000313" key="6">
    <source>
        <dbReference type="Proteomes" id="UP001652625"/>
    </source>
</evidence>
<dbReference type="GeneID" id="100214097"/>
<reference evidence="7" key="1">
    <citation type="submission" date="2025-08" db="UniProtKB">
        <authorList>
            <consortium name="RefSeq"/>
        </authorList>
    </citation>
    <scope>IDENTIFICATION</scope>
</reference>
<evidence type="ECO:0000256" key="5">
    <source>
        <dbReference type="SAM" id="Phobius"/>
    </source>
</evidence>
<evidence type="ECO:0000313" key="7">
    <source>
        <dbReference type="RefSeq" id="XP_065648407.1"/>
    </source>
</evidence>
<keyword evidence="4 5" id="KW-0472">Membrane</keyword>
<dbReference type="SUPFAM" id="SSF161084">
    <property type="entry name" value="MAPEG domain-like"/>
    <property type="match status" value="1"/>
</dbReference>
<evidence type="ECO:0000256" key="3">
    <source>
        <dbReference type="ARBA" id="ARBA00022989"/>
    </source>
</evidence>
<keyword evidence="6" id="KW-1185">Reference proteome</keyword>
<dbReference type="InterPro" id="IPR001129">
    <property type="entry name" value="Membr-assoc_MAPEG"/>
</dbReference>
<feature type="transmembrane region" description="Helical" evidence="5">
    <location>
        <begin position="78"/>
        <end position="101"/>
    </location>
</feature>
<gene>
    <name evidence="7" type="primary">LOC100214097</name>
</gene>
<comment type="subcellular location">
    <subcellularLocation>
        <location evidence="1">Membrane</location>
        <topology evidence="1">Multi-pass membrane protein</topology>
    </subcellularLocation>
</comment>
<proteinExistence type="predicted"/>
<protein>
    <submittedName>
        <fullName evidence="7">Glutathione S-transferase 3, mitochondrial isoform X2</fullName>
    </submittedName>
</protein>
<keyword evidence="3 5" id="KW-1133">Transmembrane helix</keyword>
<dbReference type="Proteomes" id="UP001652625">
    <property type="component" value="Chromosome 03"/>
</dbReference>
<dbReference type="RefSeq" id="XP_065648407.1">
    <property type="nucleotide sequence ID" value="XM_065792335.1"/>
</dbReference>
<feature type="transmembrane region" description="Helical" evidence="5">
    <location>
        <begin position="12"/>
        <end position="31"/>
    </location>
</feature>
<dbReference type="Gene3D" id="1.20.120.550">
    <property type="entry name" value="Membrane associated eicosanoid/glutathione metabolism-like domain"/>
    <property type="match status" value="1"/>
</dbReference>
<keyword evidence="2 5" id="KW-0812">Transmembrane</keyword>
<evidence type="ECO:0000256" key="1">
    <source>
        <dbReference type="ARBA" id="ARBA00004141"/>
    </source>
</evidence>
<dbReference type="PANTHER" id="PTHR10250:SF26">
    <property type="entry name" value="GLUTATHIONE S-TRANSFERASE 3, MITOCHONDRIAL"/>
    <property type="match status" value="1"/>
</dbReference>
<accession>A0ABM4BHC3</accession>
<dbReference type="InterPro" id="IPR023352">
    <property type="entry name" value="MAPEG-like_dom_sf"/>
</dbReference>
<evidence type="ECO:0000256" key="4">
    <source>
        <dbReference type="ARBA" id="ARBA00023136"/>
    </source>
</evidence>
<dbReference type="InterPro" id="IPR050997">
    <property type="entry name" value="MAPEG"/>
</dbReference>
<feature type="transmembrane region" description="Helical" evidence="5">
    <location>
        <begin position="121"/>
        <end position="142"/>
    </location>
</feature>